<keyword evidence="1" id="KW-0472">Membrane</keyword>
<feature type="transmembrane region" description="Helical" evidence="1">
    <location>
        <begin position="31"/>
        <end position="48"/>
    </location>
</feature>
<keyword evidence="3" id="KW-1185">Reference proteome</keyword>
<organism evidence="2 3">
    <name type="scientific">Haloactinomyces albus</name>
    <dbReference type="NCBI Taxonomy" id="1352928"/>
    <lineage>
        <taxon>Bacteria</taxon>
        <taxon>Bacillati</taxon>
        <taxon>Actinomycetota</taxon>
        <taxon>Actinomycetes</taxon>
        <taxon>Actinopolysporales</taxon>
        <taxon>Actinopolysporaceae</taxon>
        <taxon>Haloactinomyces</taxon>
    </lineage>
</organism>
<evidence type="ECO:0000256" key="1">
    <source>
        <dbReference type="SAM" id="Phobius"/>
    </source>
</evidence>
<dbReference type="PANTHER" id="PTHR34219:SF1">
    <property type="entry name" value="PEPSY DOMAIN-CONTAINING PROTEIN"/>
    <property type="match status" value="1"/>
</dbReference>
<dbReference type="Proteomes" id="UP001180845">
    <property type="component" value="Unassembled WGS sequence"/>
</dbReference>
<keyword evidence="1" id="KW-1133">Transmembrane helix</keyword>
<evidence type="ECO:0000313" key="3">
    <source>
        <dbReference type="Proteomes" id="UP001180845"/>
    </source>
</evidence>
<evidence type="ECO:0000313" key="2">
    <source>
        <dbReference type="EMBL" id="MDR7304191.1"/>
    </source>
</evidence>
<comment type="caution">
    <text evidence="2">The sequence shown here is derived from an EMBL/GenBank/DDBJ whole genome shotgun (WGS) entry which is preliminary data.</text>
</comment>
<sequence length="96" mass="10276">MDWSDYALLAKATTLGIAHHEADLFGPANRIGLTLLALALIALVLAGYRMWWLRRPAGAPDTRPTMGPLLRTVPLPLVARLRRPRGAAARAGGAPS</sequence>
<dbReference type="AlphaFoldDB" id="A0AAE3ZFV6"/>
<gene>
    <name evidence="2" type="ORF">JOF55_004372</name>
</gene>
<name>A0AAE3ZFV6_9ACTN</name>
<keyword evidence="1" id="KW-0812">Transmembrane</keyword>
<dbReference type="EMBL" id="JAVDXW010000001">
    <property type="protein sequence ID" value="MDR7304191.1"/>
    <property type="molecule type" value="Genomic_DNA"/>
</dbReference>
<accession>A0AAE3ZFV6</accession>
<reference evidence="2" key="1">
    <citation type="submission" date="2023-07" db="EMBL/GenBank/DDBJ databases">
        <title>Sequencing the genomes of 1000 actinobacteria strains.</title>
        <authorList>
            <person name="Klenk H.-P."/>
        </authorList>
    </citation>
    <scope>NUCLEOTIDE SEQUENCE</scope>
    <source>
        <strain evidence="2">DSM 45977</strain>
    </source>
</reference>
<dbReference type="InterPro" id="IPR005625">
    <property type="entry name" value="PepSY-ass_TM"/>
</dbReference>
<dbReference type="PANTHER" id="PTHR34219">
    <property type="entry name" value="IRON-REGULATED INNER MEMBRANE PROTEIN-RELATED"/>
    <property type="match status" value="1"/>
</dbReference>
<dbReference type="Pfam" id="PF03929">
    <property type="entry name" value="PepSY_TM"/>
    <property type="match status" value="1"/>
</dbReference>
<protein>
    <submittedName>
        <fullName evidence="2">Iron-regulated membrane protein</fullName>
    </submittedName>
</protein>
<proteinExistence type="predicted"/>